<evidence type="ECO:0000313" key="3">
    <source>
        <dbReference type="Proteomes" id="UP001201980"/>
    </source>
</evidence>
<feature type="region of interest" description="Disordered" evidence="1">
    <location>
        <begin position="148"/>
        <end position="167"/>
    </location>
</feature>
<gene>
    <name evidence="2" type="ORF">MKZ38_007507</name>
</gene>
<sequence>MFTKTTSAARTMGAFCITTPARWTLGTINQGQKLVTSTVDGLIVQPTKTTLDYGISGLSKGHNMVTGLLVACKDGVKLKVVSTTTKRQDSEPGRIVAEVEEEDEDEDDQDADTDESSDDDDDELKALALRDFETIYDDDDKFCDAILNGGPSSSSSPKAANKSKNTRCAASTRLRRKYIKAILFAVSDTLLPLLYKSSTGGIQFSFGSTPAGGGRREKEDGKDGNGEEGEGDAEDGIYCTVRIPWSIVLGPAASGAIASGVQSSGSTMWEAVESALPSVGTWKGKAVDTAAGMLVVGDAVLGGSDSRPGRAMRGVVEACKATAMEDLVLGKLKGVTGLSESPKLVFEGPGDTMCEASAKFGVESVGIELAVRW</sequence>
<feature type="compositionally biased region" description="Low complexity" evidence="1">
    <location>
        <begin position="148"/>
        <end position="163"/>
    </location>
</feature>
<dbReference type="AlphaFoldDB" id="A0AAD5WMX0"/>
<evidence type="ECO:0000313" key="2">
    <source>
        <dbReference type="EMBL" id="KAJ2894486.1"/>
    </source>
</evidence>
<dbReference type="Proteomes" id="UP001201980">
    <property type="component" value="Unassembled WGS sequence"/>
</dbReference>
<proteinExistence type="predicted"/>
<keyword evidence="3" id="KW-1185">Reference proteome</keyword>
<evidence type="ECO:0000256" key="1">
    <source>
        <dbReference type="SAM" id="MobiDB-lite"/>
    </source>
</evidence>
<protein>
    <submittedName>
        <fullName evidence="2">Uncharacterized protein</fullName>
    </submittedName>
</protein>
<feature type="compositionally biased region" description="Acidic residues" evidence="1">
    <location>
        <begin position="98"/>
        <end position="123"/>
    </location>
</feature>
<comment type="caution">
    <text evidence="2">The sequence shown here is derived from an EMBL/GenBank/DDBJ whole genome shotgun (WGS) entry which is preliminary data.</text>
</comment>
<feature type="compositionally biased region" description="Basic and acidic residues" evidence="1">
    <location>
        <begin position="214"/>
        <end position="225"/>
    </location>
</feature>
<accession>A0AAD5WMX0</accession>
<name>A0AAD5WMX0_9PEZI</name>
<feature type="region of interest" description="Disordered" evidence="1">
    <location>
        <begin position="82"/>
        <end position="123"/>
    </location>
</feature>
<dbReference type="EMBL" id="JAKWBI020000492">
    <property type="protein sequence ID" value="KAJ2894486.1"/>
    <property type="molecule type" value="Genomic_DNA"/>
</dbReference>
<feature type="region of interest" description="Disordered" evidence="1">
    <location>
        <begin position="206"/>
        <end position="233"/>
    </location>
</feature>
<reference evidence="2" key="1">
    <citation type="submission" date="2022-07" db="EMBL/GenBank/DDBJ databases">
        <title>Draft genome sequence of Zalerion maritima ATCC 34329, a (micro)plastics degrading marine fungus.</title>
        <authorList>
            <person name="Paco A."/>
            <person name="Goncalves M.F.M."/>
            <person name="Rocha-Santos T.A.P."/>
            <person name="Alves A."/>
        </authorList>
    </citation>
    <scope>NUCLEOTIDE SEQUENCE</scope>
    <source>
        <strain evidence="2">ATCC 34329</strain>
    </source>
</reference>
<organism evidence="2 3">
    <name type="scientific">Zalerion maritima</name>
    <dbReference type="NCBI Taxonomy" id="339359"/>
    <lineage>
        <taxon>Eukaryota</taxon>
        <taxon>Fungi</taxon>
        <taxon>Dikarya</taxon>
        <taxon>Ascomycota</taxon>
        <taxon>Pezizomycotina</taxon>
        <taxon>Sordariomycetes</taxon>
        <taxon>Lulworthiomycetidae</taxon>
        <taxon>Lulworthiales</taxon>
        <taxon>Lulworthiaceae</taxon>
        <taxon>Zalerion</taxon>
    </lineage>
</organism>